<evidence type="ECO:0000313" key="9">
    <source>
        <dbReference type="Proteomes" id="UP001237642"/>
    </source>
</evidence>
<comment type="similarity">
    <text evidence="2">Belongs to the UPF0496 family.</text>
</comment>
<dbReference type="InterPro" id="IPR007749">
    <property type="entry name" value="DUF677"/>
</dbReference>
<dbReference type="Proteomes" id="UP001237642">
    <property type="component" value="Unassembled WGS sequence"/>
</dbReference>
<dbReference type="EMBL" id="JAUIZM010000004">
    <property type="protein sequence ID" value="KAK1389671.1"/>
    <property type="molecule type" value="Genomic_DNA"/>
</dbReference>
<comment type="subcellular location">
    <subcellularLocation>
        <location evidence="1">Membrane</location>
    </subcellularLocation>
</comment>
<feature type="region of interest" description="Disordered" evidence="6">
    <location>
        <begin position="1"/>
        <end position="43"/>
    </location>
</feature>
<evidence type="ECO:0000256" key="6">
    <source>
        <dbReference type="SAM" id="MobiDB-lite"/>
    </source>
</evidence>
<dbReference type="Pfam" id="PF05055">
    <property type="entry name" value="DUF677"/>
    <property type="match status" value="1"/>
</dbReference>
<organism evidence="8 9">
    <name type="scientific">Heracleum sosnowskyi</name>
    <dbReference type="NCBI Taxonomy" id="360622"/>
    <lineage>
        <taxon>Eukaryota</taxon>
        <taxon>Viridiplantae</taxon>
        <taxon>Streptophyta</taxon>
        <taxon>Embryophyta</taxon>
        <taxon>Tracheophyta</taxon>
        <taxon>Spermatophyta</taxon>
        <taxon>Magnoliopsida</taxon>
        <taxon>eudicotyledons</taxon>
        <taxon>Gunneridae</taxon>
        <taxon>Pentapetalae</taxon>
        <taxon>asterids</taxon>
        <taxon>campanulids</taxon>
        <taxon>Apiales</taxon>
        <taxon>Apiaceae</taxon>
        <taxon>Apioideae</taxon>
        <taxon>apioid superclade</taxon>
        <taxon>Tordylieae</taxon>
        <taxon>Tordyliinae</taxon>
        <taxon>Heracleum</taxon>
    </lineage>
</organism>
<feature type="transmembrane region" description="Helical" evidence="7">
    <location>
        <begin position="223"/>
        <end position="255"/>
    </location>
</feature>
<protein>
    <submittedName>
        <fullName evidence="8">PLP-binding barrel</fullName>
    </submittedName>
</protein>
<evidence type="ECO:0000256" key="2">
    <source>
        <dbReference type="ARBA" id="ARBA00009074"/>
    </source>
</evidence>
<keyword evidence="9" id="KW-1185">Reference proteome</keyword>
<dbReference type="AlphaFoldDB" id="A0AAD8MYJ3"/>
<reference evidence="8" key="2">
    <citation type="submission" date="2023-05" db="EMBL/GenBank/DDBJ databases">
        <authorList>
            <person name="Schelkunov M.I."/>
        </authorList>
    </citation>
    <scope>NUCLEOTIDE SEQUENCE</scope>
    <source>
        <strain evidence="8">Hsosn_3</strain>
        <tissue evidence="8">Leaf</tissue>
    </source>
</reference>
<evidence type="ECO:0000256" key="4">
    <source>
        <dbReference type="ARBA" id="ARBA00022989"/>
    </source>
</evidence>
<evidence type="ECO:0000313" key="8">
    <source>
        <dbReference type="EMBL" id="KAK1389671.1"/>
    </source>
</evidence>
<dbReference type="PANTHER" id="PTHR31113:SF5">
    <property type="entry name" value="OS04G0405700 PROTEIN"/>
    <property type="match status" value="1"/>
</dbReference>
<comment type="caution">
    <text evidence="8">The sequence shown here is derived from an EMBL/GenBank/DDBJ whole genome shotgun (WGS) entry which is preliminary data.</text>
</comment>
<evidence type="ECO:0000256" key="1">
    <source>
        <dbReference type="ARBA" id="ARBA00004370"/>
    </source>
</evidence>
<evidence type="ECO:0000256" key="7">
    <source>
        <dbReference type="SAM" id="Phobius"/>
    </source>
</evidence>
<proteinExistence type="inferred from homology"/>
<sequence length="377" mass="42549">MLHCLRPTPLAATRHLHPLSPRFQGTSDDGTPESSDQPSPTVNLSNAYKSAVQTTSYGEIRSKLYPDNSDLHEVQSQHLDGQEEEHILEEVLNPNRECVQEALESAKNSTLTRLISSYFEQSEHTSRFCLLLHHSLQRARSSYVPLHKLIAVLPLDSESEFLNQLQCDQAFKVFHDFDRLENPFPHPDSENFSEMRECFSQLKRQLDSCLLKSRSRIRHVRRATVGCAICLIGTVVGVTLTAVAIATHALVALVACPVCSTFLPSNITKKELAHMALLDAAAKNTYVLLNDLDTIDRLVARLHTEIEGDKLLIRLGLERGSDRHAIQEVAKQLYKNHLNFLRQLSDLEEHLCLCFAAINRARALLLQEIHLHQIHLS</sequence>
<keyword evidence="5 7" id="KW-0472">Membrane</keyword>
<keyword evidence="3 7" id="KW-0812">Transmembrane</keyword>
<gene>
    <name evidence="8" type="ORF">POM88_017849</name>
</gene>
<keyword evidence="4 7" id="KW-1133">Transmembrane helix</keyword>
<feature type="compositionally biased region" description="Polar residues" evidence="6">
    <location>
        <begin position="23"/>
        <end position="43"/>
    </location>
</feature>
<dbReference type="PANTHER" id="PTHR31113">
    <property type="entry name" value="UPF0496 PROTEIN 3-RELATED"/>
    <property type="match status" value="1"/>
</dbReference>
<evidence type="ECO:0000256" key="3">
    <source>
        <dbReference type="ARBA" id="ARBA00022692"/>
    </source>
</evidence>
<name>A0AAD8MYJ3_9APIA</name>
<evidence type="ECO:0000256" key="5">
    <source>
        <dbReference type="ARBA" id="ARBA00023136"/>
    </source>
</evidence>
<reference evidence="8" key="1">
    <citation type="submission" date="2023-02" db="EMBL/GenBank/DDBJ databases">
        <title>Genome of toxic invasive species Heracleum sosnowskyi carries increased number of genes despite the absence of recent whole-genome duplications.</title>
        <authorList>
            <person name="Schelkunov M."/>
            <person name="Shtratnikova V."/>
            <person name="Makarenko M."/>
            <person name="Klepikova A."/>
            <person name="Omelchenko D."/>
            <person name="Novikova G."/>
            <person name="Obukhova E."/>
            <person name="Bogdanov V."/>
            <person name="Penin A."/>
            <person name="Logacheva M."/>
        </authorList>
    </citation>
    <scope>NUCLEOTIDE SEQUENCE</scope>
    <source>
        <strain evidence="8">Hsosn_3</strain>
        <tissue evidence="8">Leaf</tissue>
    </source>
</reference>
<accession>A0AAD8MYJ3</accession>
<dbReference type="GO" id="GO:0016020">
    <property type="term" value="C:membrane"/>
    <property type="evidence" value="ECO:0007669"/>
    <property type="project" value="UniProtKB-SubCell"/>
</dbReference>